<dbReference type="PANTHER" id="PTHR45969">
    <property type="entry name" value="RING ZINC FINGER PROTEIN-RELATED"/>
    <property type="match status" value="1"/>
</dbReference>
<dbReference type="GO" id="GO:0016567">
    <property type="term" value="P:protein ubiquitination"/>
    <property type="evidence" value="ECO:0007669"/>
    <property type="project" value="TreeGrafter"/>
</dbReference>
<keyword evidence="3" id="KW-0862">Zinc</keyword>
<evidence type="ECO:0000256" key="2">
    <source>
        <dbReference type="ARBA" id="ARBA00022771"/>
    </source>
</evidence>
<dbReference type="InterPro" id="IPR013083">
    <property type="entry name" value="Znf_RING/FYVE/PHD"/>
</dbReference>
<keyword evidence="7" id="KW-1185">Reference proteome</keyword>
<evidence type="ECO:0000256" key="1">
    <source>
        <dbReference type="ARBA" id="ARBA00022723"/>
    </source>
</evidence>
<evidence type="ECO:0000256" key="4">
    <source>
        <dbReference type="PROSITE-ProRule" id="PRU00175"/>
    </source>
</evidence>
<gene>
    <name evidence="6" type="ORF">CC86DRAFT_426752</name>
</gene>
<organism evidence="6 7">
    <name type="scientific">Ophiobolus disseminans</name>
    <dbReference type="NCBI Taxonomy" id="1469910"/>
    <lineage>
        <taxon>Eukaryota</taxon>
        <taxon>Fungi</taxon>
        <taxon>Dikarya</taxon>
        <taxon>Ascomycota</taxon>
        <taxon>Pezizomycotina</taxon>
        <taxon>Dothideomycetes</taxon>
        <taxon>Pleosporomycetidae</taxon>
        <taxon>Pleosporales</taxon>
        <taxon>Pleosporineae</taxon>
        <taxon>Phaeosphaeriaceae</taxon>
        <taxon>Ophiobolus</taxon>
    </lineage>
</organism>
<evidence type="ECO:0000313" key="7">
    <source>
        <dbReference type="Proteomes" id="UP000799424"/>
    </source>
</evidence>
<sequence>MFVHHSQNGVPYRSSRKQFLTSHVRPSGPSNEAVCPICYDDWNAENQEIVQMICSFNHVFHLECLKGWFDCGNTCPACRAVCFVPPEPTCKPFVLSLPSRTYGQTSSGYNAALADYEISSAGLYHESYVMQIENMIAPLMDPDEIFEQFGIDINDTSDSTCFQRALSDVLSASMCLFVSHLTSLRVVCLSWSPG</sequence>
<dbReference type="OrthoDB" id="8062037at2759"/>
<dbReference type="SUPFAM" id="SSF57850">
    <property type="entry name" value="RING/U-box"/>
    <property type="match status" value="1"/>
</dbReference>
<dbReference type="GO" id="GO:0061630">
    <property type="term" value="F:ubiquitin protein ligase activity"/>
    <property type="evidence" value="ECO:0007669"/>
    <property type="project" value="TreeGrafter"/>
</dbReference>
<dbReference type="Pfam" id="PF13639">
    <property type="entry name" value="zf-RING_2"/>
    <property type="match status" value="1"/>
</dbReference>
<protein>
    <recommendedName>
        <fullName evidence="5">RING-type domain-containing protein</fullName>
    </recommendedName>
</protein>
<dbReference type="Gene3D" id="3.30.40.10">
    <property type="entry name" value="Zinc/RING finger domain, C3HC4 (zinc finger)"/>
    <property type="match status" value="1"/>
</dbReference>
<reference evidence="6" key="1">
    <citation type="journal article" date="2020" name="Stud. Mycol.">
        <title>101 Dothideomycetes genomes: a test case for predicting lifestyles and emergence of pathogens.</title>
        <authorList>
            <person name="Haridas S."/>
            <person name="Albert R."/>
            <person name="Binder M."/>
            <person name="Bloem J."/>
            <person name="Labutti K."/>
            <person name="Salamov A."/>
            <person name="Andreopoulos B."/>
            <person name="Baker S."/>
            <person name="Barry K."/>
            <person name="Bills G."/>
            <person name="Bluhm B."/>
            <person name="Cannon C."/>
            <person name="Castanera R."/>
            <person name="Culley D."/>
            <person name="Daum C."/>
            <person name="Ezra D."/>
            <person name="Gonzalez J."/>
            <person name="Henrissat B."/>
            <person name="Kuo A."/>
            <person name="Liang C."/>
            <person name="Lipzen A."/>
            <person name="Lutzoni F."/>
            <person name="Magnuson J."/>
            <person name="Mondo S."/>
            <person name="Nolan M."/>
            <person name="Ohm R."/>
            <person name="Pangilinan J."/>
            <person name="Park H.-J."/>
            <person name="Ramirez L."/>
            <person name="Alfaro M."/>
            <person name="Sun H."/>
            <person name="Tritt A."/>
            <person name="Yoshinaga Y."/>
            <person name="Zwiers L.-H."/>
            <person name="Turgeon B."/>
            <person name="Goodwin S."/>
            <person name="Spatafora J."/>
            <person name="Crous P."/>
            <person name="Grigoriev I."/>
        </authorList>
    </citation>
    <scope>NUCLEOTIDE SEQUENCE</scope>
    <source>
        <strain evidence="6">CBS 113818</strain>
    </source>
</reference>
<evidence type="ECO:0000313" key="6">
    <source>
        <dbReference type="EMBL" id="KAF2821459.1"/>
    </source>
</evidence>
<feature type="domain" description="RING-type" evidence="5">
    <location>
        <begin position="35"/>
        <end position="79"/>
    </location>
</feature>
<dbReference type="EMBL" id="MU006237">
    <property type="protein sequence ID" value="KAF2821459.1"/>
    <property type="molecule type" value="Genomic_DNA"/>
</dbReference>
<dbReference type="AlphaFoldDB" id="A0A6A6ZLC1"/>
<dbReference type="InterPro" id="IPR001841">
    <property type="entry name" value="Znf_RING"/>
</dbReference>
<evidence type="ECO:0000259" key="5">
    <source>
        <dbReference type="PROSITE" id="PS50089"/>
    </source>
</evidence>
<dbReference type="Proteomes" id="UP000799424">
    <property type="component" value="Unassembled WGS sequence"/>
</dbReference>
<evidence type="ECO:0000256" key="3">
    <source>
        <dbReference type="ARBA" id="ARBA00022833"/>
    </source>
</evidence>
<dbReference type="GO" id="GO:0008270">
    <property type="term" value="F:zinc ion binding"/>
    <property type="evidence" value="ECO:0007669"/>
    <property type="project" value="UniProtKB-KW"/>
</dbReference>
<dbReference type="PROSITE" id="PS50089">
    <property type="entry name" value="ZF_RING_2"/>
    <property type="match status" value="1"/>
</dbReference>
<proteinExistence type="predicted"/>
<dbReference type="PANTHER" id="PTHR45969:SF69">
    <property type="entry name" value="FINGER DOMAIN PROTEIN, PUTATIVE (AFU_ORTHOLOGUE AFUA_3G12190)-RELATED"/>
    <property type="match status" value="1"/>
</dbReference>
<name>A0A6A6ZLC1_9PLEO</name>
<keyword evidence="2 4" id="KW-0863">Zinc-finger</keyword>
<accession>A0A6A6ZLC1</accession>
<keyword evidence="1" id="KW-0479">Metal-binding</keyword>